<dbReference type="GO" id="GO:0004073">
    <property type="term" value="F:aspartate-semialdehyde dehydrogenase activity"/>
    <property type="evidence" value="ECO:0007669"/>
    <property type="project" value="UniProtKB-EC"/>
</dbReference>
<name>A0AA35QVI3_GEOBA</name>
<feature type="active site" description="Acyl-thioester intermediate" evidence="12">
    <location>
        <position position="111"/>
    </location>
</feature>
<evidence type="ECO:0000256" key="2">
    <source>
        <dbReference type="ARBA" id="ARBA00011738"/>
    </source>
</evidence>
<feature type="non-terminal residue" evidence="14">
    <location>
        <position position="1"/>
    </location>
</feature>
<dbReference type="AlphaFoldDB" id="A0AA35QVI3"/>
<dbReference type="Gene3D" id="3.30.360.10">
    <property type="entry name" value="Dihydrodipicolinate Reductase, domain 2"/>
    <property type="match status" value="1"/>
</dbReference>
<dbReference type="PANTHER" id="PTHR46278:SF2">
    <property type="entry name" value="ASPARTATE-SEMIALDEHYDE DEHYDROGENASE"/>
    <property type="match status" value="1"/>
</dbReference>
<evidence type="ECO:0000256" key="9">
    <source>
        <dbReference type="ARBA" id="ARBA00023154"/>
    </source>
</evidence>
<sequence length="328" mass="35718">CAQALTERRHPADKVRLLASKRSHGKQLEYAGQMLTVKEATPESFDGVDVALISASSEVSLALAPEAVKRGVLVIDDGSAYRMEPSVPLIVPEVNGEDVEWQSGIISIPNCTTTPLVMALAALRQRAKISSVTVSTYQSVTGTGAAARAELLAQSRDMLNGQELSPPTQYPHRIAFNLLPQVDDFVDDDYTKEELKMLNESRKILGDPGLRLAATCVRVPVEISHCESVSVEFDRPMSVDVAREALAEFPGIMLMDRPGESVYPMPSNSADEDEVMVGRVRRDLAHENGIILWLAADNLRKGAALNALQIMDECVKRDCVRPRVAAAV</sequence>
<dbReference type="GO" id="GO:0009088">
    <property type="term" value="P:threonine biosynthetic process"/>
    <property type="evidence" value="ECO:0007669"/>
    <property type="project" value="UniProtKB-KW"/>
</dbReference>
<evidence type="ECO:0000256" key="8">
    <source>
        <dbReference type="ARBA" id="ARBA00023002"/>
    </source>
</evidence>
<dbReference type="InterPro" id="IPR000534">
    <property type="entry name" value="Semialdehyde_DH_NAD-bd"/>
</dbReference>
<comment type="subunit">
    <text evidence="2">Homodimer.</text>
</comment>
<reference evidence="14" key="1">
    <citation type="submission" date="2023-03" db="EMBL/GenBank/DDBJ databases">
        <authorList>
            <person name="Steffen K."/>
            <person name="Cardenas P."/>
        </authorList>
    </citation>
    <scope>NUCLEOTIDE SEQUENCE</scope>
</reference>
<dbReference type="Proteomes" id="UP001174909">
    <property type="component" value="Unassembled WGS sequence"/>
</dbReference>
<dbReference type="EMBL" id="CASHTH010000148">
    <property type="protein sequence ID" value="CAI7992509.1"/>
    <property type="molecule type" value="Genomic_DNA"/>
</dbReference>
<dbReference type="EC" id="1.2.1.11" evidence="3"/>
<evidence type="ECO:0000313" key="15">
    <source>
        <dbReference type="Proteomes" id="UP001174909"/>
    </source>
</evidence>
<dbReference type="CDD" id="cd18131">
    <property type="entry name" value="ASADH_C_bac_euk_like"/>
    <property type="match status" value="1"/>
</dbReference>
<dbReference type="PANTHER" id="PTHR46278">
    <property type="entry name" value="DEHYDROGENASE, PUTATIVE-RELATED"/>
    <property type="match status" value="1"/>
</dbReference>
<dbReference type="InterPro" id="IPR012280">
    <property type="entry name" value="Semialdhyde_DH_dimer_dom"/>
</dbReference>
<keyword evidence="6" id="KW-0521">NADP</keyword>
<gene>
    <name evidence="14" type="ORF">GBAR_LOCUS1022</name>
</gene>
<dbReference type="SUPFAM" id="SSF55347">
    <property type="entry name" value="Glyceraldehyde-3-phosphate dehydrogenase-like, C-terminal domain"/>
    <property type="match status" value="1"/>
</dbReference>
<comment type="similarity">
    <text evidence="1">Belongs to the aspartate-semialdehyde dehydrogenase family.</text>
</comment>
<keyword evidence="4" id="KW-0028">Amino-acid biosynthesis</keyword>
<dbReference type="Gene3D" id="3.40.50.720">
    <property type="entry name" value="NAD(P)-binding Rossmann-like Domain"/>
    <property type="match status" value="1"/>
</dbReference>
<comment type="caution">
    <text evidence="14">The sequence shown here is derived from an EMBL/GenBank/DDBJ whole genome shotgun (WGS) entry which is preliminary data.</text>
</comment>
<evidence type="ECO:0000256" key="10">
    <source>
        <dbReference type="ARBA" id="ARBA00023167"/>
    </source>
</evidence>
<accession>A0AA35QVI3</accession>
<proteinExistence type="inferred from homology"/>
<dbReference type="Pfam" id="PF02774">
    <property type="entry name" value="Semialdhyde_dhC"/>
    <property type="match status" value="1"/>
</dbReference>
<dbReference type="GO" id="GO:0009089">
    <property type="term" value="P:lysine biosynthetic process via diaminopimelate"/>
    <property type="evidence" value="ECO:0007669"/>
    <property type="project" value="InterPro"/>
</dbReference>
<keyword evidence="10" id="KW-0486">Methionine biosynthesis</keyword>
<evidence type="ECO:0000313" key="14">
    <source>
        <dbReference type="EMBL" id="CAI7992509.1"/>
    </source>
</evidence>
<evidence type="ECO:0000259" key="13">
    <source>
        <dbReference type="SMART" id="SM00859"/>
    </source>
</evidence>
<keyword evidence="9" id="KW-0457">Lysine biosynthesis</keyword>
<dbReference type="SUPFAM" id="SSF51735">
    <property type="entry name" value="NAD(P)-binding Rossmann-fold domains"/>
    <property type="match status" value="1"/>
</dbReference>
<dbReference type="GO" id="GO:0009097">
    <property type="term" value="P:isoleucine biosynthetic process"/>
    <property type="evidence" value="ECO:0007669"/>
    <property type="project" value="InterPro"/>
</dbReference>
<dbReference type="Pfam" id="PF01118">
    <property type="entry name" value="Semialdhyde_dh"/>
    <property type="match status" value="1"/>
</dbReference>
<organism evidence="14 15">
    <name type="scientific">Geodia barretti</name>
    <name type="common">Barrett's horny sponge</name>
    <dbReference type="NCBI Taxonomy" id="519541"/>
    <lineage>
        <taxon>Eukaryota</taxon>
        <taxon>Metazoa</taxon>
        <taxon>Porifera</taxon>
        <taxon>Demospongiae</taxon>
        <taxon>Heteroscleromorpha</taxon>
        <taxon>Tetractinellida</taxon>
        <taxon>Astrophorina</taxon>
        <taxon>Geodiidae</taxon>
        <taxon>Geodia</taxon>
    </lineage>
</organism>
<dbReference type="GO" id="GO:0019877">
    <property type="term" value="P:diaminopimelate biosynthetic process"/>
    <property type="evidence" value="ECO:0007669"/>
    <property type="project" value="UniProtKB-KW"/>
</dbReference>
<evidence type="ECO:0000256" key="11">
    <source>
        <dbReference type="ARBA" id="ARBA00047891"/>
    </source>
</evidence>
<keyword evidence="7" id="KW-0220">Diaminopimelate biosynthesis</keyword>
<evidence type="ECO:0000256" key="1">
    <source>
        <dbReference type="ARBA" id="ARBA00010584"/>
    </source>
</evidence>
<dbReference type="CDD" id="cd02316">
    <property type="entry name" value="VcASADH2_like_N"/>
    <property type="match status" value="1"/>
</dbReference>
<feature type="domain" description="Semialdehyde dehydrogenase NAD-binding" evidence="13">
    <location>
        <begin position="1"/>
        <end position="102"/>
    </location>
</feature>
<dbReference type="SMART" id="SM00859">
    <property type="entry name" value="Semialdhyde_dh"/>
    <property type="match status" value="1"/>
</dbReference>
<evidence type="ECO:0000256" key="5">
    <source>
        <dbReference type="ARBA" id="ARBA00022697"/>
    </source>
</evidence>
<keyword evidence="5" id="KW-0791">Threonine biosynthesis</keyword>
<dbReference type="NCBIfam" id="TIGR01296">
    <property type="entry name" value="asd_B"/>
    <property type="match status" value="1"/>
</dbReference>
<dbReference type="InterPro" id="IPR036291">
    <property type="entry name" value="NAD(P)-bd_dom_sf"/>
</dbReference>
<keyword evidence="8" id="KW-0560">Oxidoreductase</keyword>
<dbReference type="NCBIfam" id="NF011456">
    <property type="entry name" value="PRK14874.1"/>
    <property type="match status" value="1"/>
</dbReference>
<evidence type="ECO:0000256" key="3">
    <source>
        <dbReference type="ARBA" id="ARBA00013120"/>
    </source>
</evidence>
<comment type="catalytic activity">
    <reaction evidence="11">
        <text>L-aspartate 4-semialdehyde + phosphate + NADP(+) = 4-phospho-L-aspartate + NADPH + H(+)</text>
        <dbReference type="Rhea" id="RHEA:24284"/>
        <dbReference type="ChEBI" id="CHEBI:15378"/>
        <dbReference type="ChEBI" id="CHEBI:43474"/>
        <dbReference type="ChEBI" id="CHEBI:57535"/>
        <dbReference type="ChEBI" id="CHEBI:57783"/>
        <dbReference type="ChEBI" id="CHEBI:58349"/>
        <dbReference type="ChEBI" id="CHEBI:537519"/>
        <dbReference type="EC" id="1.2.1.11"/>
    </reaction>
</comment>
<evidence type="ECO:0000256" key="6">
    <source>
        <dbReference type="ARBA" id="ARBA00022857"/>
    </source>
</evidence>
<dbReference type="InterPro" id="IPR005986">
    <property type="entry name" value="Asp_semialdehyde_DH_beta"/>
</dbReference>
<feature type="active site" description="Proton acceptor" evidence="12">
    <location>
        <position position="225"/>
    </location>
</feature>
<dbReference type="GO" id="GO:0050661">
    <property type="term" value="F:NADP binding"/>
    <property type="evidence" value="ECO:0007669"/>
    <property type="project" value="InterPro"/>
</dbReference>
<dbReference type="PIRSF" id="PIRSF000148">
    <property type="entry name" value="ASA_dh"/>
    <property type="match status" value="1"/>
</dbReference>
<dbReference type="GO" id="GO:0046983">
    <property type="term" value="F:protein dimerization activity"/>
    <property type="evidence" value="ECO:0007669"/>
    <property type="project" value="InterPro"/>
</dbReference>
<dbReference type="GO" id="GO:0051287">
    <property type="term" value="F:NAD binding"/>
    <property type="evidence" value="ECO:0007669"/>
    <property type="project" value="InterPro"/>
</dbReference>
<keyword evidence="15" id="KW-1185">Reference proteome</keyword>
<evidence type="ECO:0000256" key="4">
    <source>
        <dbReference type="ARBA" id="ARBA00022605"/>
    </source>
</evidence>
<evidence type="ECO:0000256" key="12">
    <source>
        <dbReference type="PIRSR" id="PIRSR000148-1"/>
    </source>
</evidence>
<protein>
    <recommendedName>
        <fullName evidence="3">aspartate-semialdehyde dehydrogenase</fullName>
        <ecNumber evidence="3">1.2.1.11</ecNumber>
    </recommendedName>
</protein>
<evidence type="ECO:0000256" key="7">
    <source>
        <dbReference type="ARBA" id="ARBA00022915"/>
    </source>
</evidence>
<dbReference type="GO" id="GO:0009086">
    <property type="term" value="P:methionine biosynthetic process"/>
    <property type="evidence" value="ECO:0007669"/>
    <property type="project" value="UniProtKB-KW"/>
</dbReference>